<dbReference type="SMART" id="SM00345">
    <property type="entry name" value="HTH_GNTR"/>
    <property type="match status" value="1"/>
</dbReference>
<dbReference type="InterPro" id="IPR000524">
    <property type="entry name" value="Tscrpt_reg_HTH_GntR"/>
</dbReference>
<dbReference type="Pfam" id="PF00392">
    <property type="entry name" value="GntR"/>
    <property type="match status" value="1"/>
</dbReference>
<dbReference type="Pfam" id="PF07729">
    <property type="entry name" value="FCD"/>
    <property type="match status" value="1"/>
</dbReference>
<comment type="caution">
    <text evidence="5">The sequence shown here is derived from an EMBL/GenBank/DDBJ whole genome shotgun (WGS) entry which is preliminary data.</text>
</comment>
<dbReference type="Gene3D" id="1.10.10.10">
    <property type="entry name" value="Winged helix-like DNA-binding domain superfamily/Winged helix DNA-binding domain"/>
    <property type="match status" value="1"/>
</dbReference>
<dbReference type="GO" id="GO:0003700">
    <property type="term" value="F:DNA-binding transcription factor activity"/>
    <property type="evidence" value="ECO:0007669"/>
    <property type="project" value="InterPro"/>
</dbReference>
<sequence>MWENSSGDAFSAVRNDSLAEQIHGQLSRMILSGGFAPDDRINLRQLARDFEVSVTPVREAVLRLASNGILQTTDRNAIIIPSRHEDEIREIFQIRRALEGELAEGAATILTSEDIDALREMQADFIVALSGKDYREALRLNANLHFRIYAAAKMPIRLQIVESLWLRIGPTLRNMYPILTQHRADSSPHDQILTCASTGDPDGLRAAVVADLKRSEEALLEYLRRAREAQMLVSGSKGGKR</sequence>
<dbReference type="SUPFAM" id="SSF48008">
    <property type="entry name" value="GntR ligand-binding domain-like"/>
    <property type="match status" value="1"/>
</dbReference>
<dbReference type="SUPFAM" id="SSF46785">
    <property type="entry name" value="Winged helix' DNA-binding domain"/>
    <property type="match status" value="1"/>
</dbReference>
<keyword evidence="3" id="KW-0804">Transcription</keyword>
<proteinExistence type="predicted"/>
<dbReference type="SMART" id="SM00895">
    <property type="entry name" value="FCD"/>
    <property type="match status" value="1"/>
</dbReference>
<dbReference type="EMBL" id="QZCG01000003">
    <property type="protein sequence ID" value="RJE87267.1"/>
    <property type="molecule type" value="Genomic_DNA"/>
</dbReference>
<reference evidence="6" key="1">
    <citation type="submission" date="2018-09" db="EMBL/GenBank/DDBJ databases">
        <title>Acidovorax cavernicola nov. sp. isolated from Gruta de las Maravillas (Aracena, Spain).</title>
        <authorList>
            <person name="Jurado V."/>
            <person name="Gutierrez-Patricio S."/>
            <person name="Gonzalez-Pimentel J.L."/>
            <person name="Miller A.Z."/>
            <person name="Laiz L."/>
            <person name="Saiz-Jimenez C."/>
        </authorList>
    </citation>
    <scope>NUCLEOTIDE SEQUENCE [LARGE SCALE GENOMIC DNA]</scope>
    <source>
        <strain evidence="6">1011MAR3C25</strain>
    </source>
</reference>
<dbReference type="InterPro" id="IPR036390">
    <property type="entry name" value="WH_DNA-bd_sf"/>
</dbReference>
<evidence type="ECO:0000313" key="5">
    <source>
        <dbReference type="EMBL" id="RJE87267.1"/>
    </source>
</evidence>
<keyword evidence="2" id="KW-0238">DNA-binding</keyword>
<keyword evidence="1" id="KW-0805">Transcription regulation</keyword>
<evidence type="ECO:0000256" key="2">
    <source>
        <dbReference type="ARBA" id="ARBA00023125"/>
    </source>
</evidence>
<dbReference type="Proteomes" id="UP000284202">
    <property type="component" value="Unassembled WGS sequence"/>
</dbReference>
<dbReference type="RefSeq" id="WP_119746859.1">
    <property type="nucleotide sequence ID" value="NZ_QZCG01000003.1"/>
</dbReference>
<protein>
    <submittedName>
        <fullName evidence="5">GntR family transcriptional regulator</fullName>
    </submittedName>
</protein>
<dbReference type="PROSITE" id="PS50949">
    <property type="entry name" value="HTH_GNTR"/>
    <property type="match status" value="1"/>
</dbReference>
<evidence type="ECO:0000256" key="3">
    <source>
        <dbReference type="ARBA" id="ARBA00023163"/>
    </source>
</evidence>
<feature type="domain" description="HTH gntR-type" evidence="4">
    <location>
        <begin position="16"/>
        <end position="83"/>
    </location>
</feature>
<evidence type="ECO:0000313" key="6">
    <source>
        <dbReference type="Proteomes" id="UP000284202"/>
    </source>
</evidence>
<name>A0A418T263_9RHOB</name>
<dbReference type="PANTHER" id="PTHR43537:SF39">
    <property type="entry name" value="HTH-TYPE TRANSCRIPTIONAL REGULATOR MCBR"/>
    <property type="match status" value="1"/>
</dbReference>
<dbReference type="AlphaFoldDB" id="A0A418T263"/>
<evidence type="ECO:0000259" key="4">
    <source>
        <dbReference type="PROSITE" id="PS50949"/>
    </source>
</evidence>
<gene>
    <name evidence="5" type="ORF">D3P04_05885</name>
</gene>
<dbReference type="PANTHER" id="PTHR43537">
    <property type="entry name" value="TRANSCRIPTIONAL REGULATOR, GNTR FAMILY"/>
    <property type="match status" value="1"/>
</dbReference>
<accession>A0A418T263</accession>
<keyword evidence="6" id="KW-1185">Reference proteome</keyword>
<dbReference type="InterPro" id="IPR036388">
    <property type="entry name" value="WH-like_DNA-bd_sf"/>
</dbReference>
<dbReference type="Gene3D" id="1.20.120.530">
    <property type="entry name" value="GntR ligand-binding domain-like"/>
    <property type="match status" value="1"/>
</dbReference>
<dbReference type="InterPro" id="IPR011711">
    <property type="entry name" value="GntR_C"/>
</dbReference>
<dbReference type="GO" id="GO:0003677">
    <property type="term" value="F:DNA binding"/>
    <property type="evidence" value="ECO:0007669"/>
    <property type="project" value="UniProtKB-KW"/>
</dbReference>
<dbReference type="OrthoDB" id="9815654at2"/>
<dbReference type="InterPro" id="IPR008920">
    <property type="entry name" value="TF_FadR/GntR_C"/>
</dbReference>
<organism evidence="5 6">
    <name type="scientific">Paracoccus onubensis</name>
    <dbReference type="NCBI Taxonomy" id="1675788"/>
    <lineage>
        <taxon>Bacteria</taxon>
        <taxon>Pseudomonadati</taxon>
        <taxon>Pseudomonadota</taxon>
        <taxon>Alphaproteobacteria</taxon>
        <taxon>Rhodobacterales</taxon>
        <taxon>Paracoccaceae</taxon>
        <taxon>Paracoccus</taxon>
    </lineage>
</organism>
<evidence type="ECO:0000256" key="1">
    <source>
        <dbReference type="ARBA" id="ARBA00023015"/>
    </source>
</evidence>